<name>I4YQY2_9HYPH</name>
<evidence type="ECO:0000313" key="3">
    <source>
        <dbReference type="Proteomes" id="UP000003947"/>
    </source>
</evidence>
<dbReference type="Pfam" id="PF00480">
    <property type="entry name" value="ROK"/>
    <property type="match status" value="1"/>
</dbReference>
<evidence type="ECO:0000256" key="1">
    <source>
        <dbReference type="ARBA" id="ARBA00006479"/>
    </source>
</evidence>
<protein>
    <submittedName>
        <fullName evidence="2">Transcriptional regulator/sugar kinase</fullName>
    </submittedName>
</protein>
<dbReference type="EMBL" id="JH660645">
    <property type="protein sequence ID" value="EIM26374.1"/>
    <property type="molecule type" value="Genomic_DNA"/>
</dbReference>
<reference evidence="2 3" key="1">
    <citation type="submission" date="2012-02" db="EMBL/GenBank/DDBJ databases">
        <title>Improved High-Quality Draft sequence of Microvirga sp. WSM3557.</title>
        <authorList>
            <consortium name="US DOE Joint Genome Institute"/>
            <person name="Lucas S."/>
            <person name="Han J."/>
            <person name="Lapidus A."/>
            <person name="Cheng J.-F."/>
            <person name="Goodwin L."/>
            <person name="Pitluck S."/>
            <person name="Peters L."/>
            <person name="Zhang X."/>
            <person name="Detter J.C."/>
            <person name="Han C."/>
            <person name="Tapia R."/>
            <person name="Land M."/>
            <person name="Hauser L."/>
            <person name="Kyrpides N."/>
            <person name="Ivanova N."/>
            <person name="Pagani I."/>
            <person name="Brau L."/>
            <person name="Yates R."/>
            <person name="O'Hara G."/>
            <person name="Rui T."/>
            <person name="Howieson J."/>
            <person name="Reeve W."/>
            <person name="Woyke T."/>
        </authorList>
    </citation>
    <scope>NUCLEOTIDE SEQUENCE [LARGE SCALE GENOMIC DNA]</scope>
    <source>
        <strain evidence="2 3">WSM3557</strain>
    </source>
</reference>
<dbReference type="STRING" id="864069.MicloDRAFT_00029230"/>
<comment type="similarity">
    <text evidence="1">Belongs to the ROK (NagC/XylR) family.</text>
</comment>
<gene>
    <name evidence="2" type="ORF">MicloDRAFT_00029230</name>
</gene>
<dbReference type="InterPro" id="IPR043129">
    <property type="entry name" value="ATPase_NBD"/>
</dbReference>
<keyword evidence="2" id="KW-0808">Transferase</keyword>
<dbReference type="GO" id="GO:0016301">
    <property type="term" value="F:kinase activity"/>
    <property type="evidence" value="ECO:0007669"/>
    <property type="project" value="UniProtKB-KW"/>
</dbReference>
<dbReference type="AlphaFoldDB" id="I4YQY2"/>
<keyword evidence="3" id="KW-1185">Reference proteome</keyword>
<sequence>MGELSKLGYVEVIGEVQGLTGRKAAMYRLGSGAGHIIAIDAGSTHIRLRVSTLDGRALYSRTYRLGSNQRHLSAEISSVVDQAVREARDKTEESWGPLRVLGIAVPTRVSDDGASNASPTRQSNLFSDFEPPNNIPLILENNVNCAAIAESKYGSASGRADFAFLQVGVKIGMGVVLKGELVRGRNGAAGEISYLPFPWTPTSEPVPEELENYIGSEAFMHRVTNAWPVDSEAPEDAAALFAMAEQGNDTAIVHIKRHAEDIGRLVAACVSIIDPGFVVLGGGIGSNPVLLPYVQEAVDRLSYPTQIVTSSLGTNATLLGIAKLAAEHAQERLMGDNAA</sequence>
<dbReference type="PANTHER" id="PTHR18964:SF149">
    <property type="entry name" value="BIFUNCTIONAL UDP-N-ACETYLGLUCOSAMINE 2-EPIMERASE_N-ACETYLMANNOSAMINE KINASE"/>
    <property type="match status" value="1"/>
</dbReference>
<dbReference type="HOGENOM" id="CLU_036604_13_3_5"/>
<dbReference type="InterPro" id="IPR000600">
    <property type="entry name" value="ROK"/>
</dbReference>
<dbReference type="Proteomes" id="UP000003947">
    <property type="component" value="Unassembled WGS sequence"/>
</dbReference>
<dbReference type="PATRIC" id="fig|864069.3.peg.3162"/>
<accession>I4YQY2</accession>
<organism evidence="2 3">
    <name type="scientific">Microvirga lotononidis</name>
    <dbReference type="NCBI Taxonomy" id="864069"/>
    <lineage>
        <taxon>Bacteria</taxon>
        <taxon>Pseudomonadati</taxon>
        <taxon>Pseudomonadota</taxon>
        <taxon>Alphaproteobacteria</taxon>
        <taxon>Hyphomicrobiales</taxon>
        <taxon>Methylobacteriaceae</taxon>
        <taxon>Microvirga</taxon>
    </lineage>
</organism>
<dbReference type="eggNOG" id="COG1940">
    <property type="taxonomic scope" value="Bacteria"/>
</dbReference>
<keyword evidence="2" id="KW-0418">Kinase</keyword>
<proteinExistence type="inferred from homology"/>
<evidence type="ECO:0000313" key="2">
    <source>
        <dbReference type="EMBL" id="EIM26374.1"/>
    </source>
</evidence>
<dbReference type="SUPFAM" id="SSF53067">
    <property type="entry name" value="Actin-like ATPase domain"/>
    <property type="match status" value="1"/>
</dbReference>
<dbReference type="PANTHER" id="PTHR18964">
    <property type="entry name" value="ROK (REPRESSOR, ORF, KINASE) FAMILY"/>
    <property type="match status" value="1"/>
</dbReference>
<dbReference type="Gene3D" id="3.30.420.40">
    <property type="match status" value="2"/>
</dbReference>